<dbReference type="HOGENOM" id="CLU_068888_0_0_6"/>
<feature type="domain" description="Acyl-CoA thioesterase-like C-terminal" evidence="2">
    <location>
        <begin position="131"/>
        <end position="256"/>
    </location>
</feature>
<dbReference type="Proteomes" id="UP000004699">
    <property type="component" value="Unassembled WGS sequence"/>
</dbReference>
<evidence type="ECO:0000313" key="3">
    <source>
        <dbReference type="EMBL" id="EED36874.1"/>
    </source>
</evidence>
<dbReference type="RefSeq" id="WP_009021615.1">
    <property type="nucleotide sequence ID" value="NZ_DS999411.1"/>
</dbReference>
<evidence type="ECO:0008006" key="5">
    <source>
        <dbReference type="Google" id="ProtNLM"/>
    </source>
</evidence>
<dbReference type="PANTHER" id="PTHR38110:SF1">
    <property type="entry name" value="THIOESTERASE DOMAIN-CONTAINING PROTEIN"/>
    <property type="match status" value="1"/>
</dbReference>
<dbReference type="STRING" id="565045.NOR51B_2827"/>
<evidence type="ECO:0000259" key="2">
    <source>
        <dbReference type="Pfam" id="PF20789"/>
    </source>
</evidence>
<dbReference type="InterPro" id="IPR042171">
    <property type="entry name" value="Acyl-CoA_hotdog"/>
</dbReference>
<dbReference type="InterPro" id="IPR029069">
    <property type="entry name" value="HotDog_dom_sf"/>
</dbReference>
<dbReference type="Pfam" id="PF20789">
    <property type="entry name" value="4HBT_3C"/>
    <property type="match status" value="1"/>
</dbReference>
<name>B8KW45_9GAMM</name>
<keyword evidence="4" id="KW-1185">Reference proteome</keyword>
<evidence type="ECO:0000259" key="1">
    <source>
        <dbReference type="Pfam" id="PF13622"/>
    </source>
</evidence>
<dbReference type="AlphaFoldDB" id="B8KW45"/>
<evidence type="ECO:0000313" key="4">
    <source>
        <dbReference type="Proteomes" id="UP000004699"/>
    </source>
</evidence>
<gene>
    <name evidence="3" type="ORF">NOR51B_2827</name>
</gene>
<feature type="domain" description="Acyl-CoA thioesterase-like N-terminal HotDog" evidence="1">
    <location>
        <begin position="23"/>
        <end position="104"/>
    </location>
</feature>
<accession>B8KW45</accession>
<dbReference type="EMBL" id="DS999411">
    <property type="protein sequence ID" value="EED36874.1"/>
    <property type="molecule type" value="Genomic_DNA"/>
</dbReference>
<proteinExistence type="predicted"/>
<sequence length="271" mass="29890">MGKFTRDTGVTAGANNEWHGELHSGWRVGEIPNGGYVLALIARALRQSLPHRDPLTINAFFLAPTRLGEVLVRTDSLREGRGTSFGSAELWQDEELKVRVTAAFTDLDRLSGEQWLGAAAPAVPDFDALKAQTARALEIHHSVEMRMVRGFDVFEQGKRPMTGEFIAWLQHCDAAPADTLDLIMMADIMPPPVFTVLGPFGWVPTIEITVQCRARPAPGPLLGRHLSRYLTRGIIEADGELWDSEGQLVALSRQTMKVRQPKTAAQNPFSV</sequence>
<dbReference type="Gene3D" id="2.40.160.210">
    <property type="entry name" value="Acyl-CoA thioesterase, double hotdog domain"/>
    <property type="match status" value="1"/>
</dbReference>
<reference evidence="4" key="1">
    <citation type="journal article" date="2013" name="BMC Microbiol.">
        <title>Taxonomy and evolution of bacteriochlorophyll a-containing members of the OM60/NOR5 clade of marine gammaproteobacteria: description of Luminiphilus syltensis gen. nov., sp. nov., reclassification of Haliea rubra as Pseudohaliea rubra gen. nov., comb. nov., and emendation of Chromatocurvus halotolerans.</title>
        <authorList>
            <person name="Spring S."/>
            <person name="Riedel T."/>
            <person name="Sproer C."/>
            <person name="Yan S."/>
            <person name="Harder J."/>
            <person name="Fuchs B.M."/>
        </authorList>
    </citation>
    <scope>NUCLEOTIDE SEQUENCE [LARGE SCALE GENOMIC DNA]</scope>
    <source>
        <strain evidence="4">NOR51-B</strain>
    </source>
</reference>
<dbReference type="InterPro" id="IPR049450">
    <property type="entry name" value="ACOT8-like_C"/>
</dbReference>
<dbReference type="SUPFAM" id="SSF54637">
    <property type="entry name" value="Thioesterase/thiol ester dehydrase-isomerase"/>
    <property type="match status" value="2"/>
</dbReference>
<protein>
    <recommendedName>
        <fullName evidence="5">TesB-like acyl-CoA thioesterase 3</fullName>
    </recommendedName>
</protein>
<organism evidence="3 4">
    <name type="scientific">Luminiphilus syltensis NOR5-1B</name>
    <dbReference type="NCBI Taxonomy" id="565045"/>
    <lineage>
        <taxon>Bacteria</taxon>
        <taxon>Pseudomonadati</taxon>
        <taxon>Pseudomonadota</taxon>
        <taxon>Gammaproteobacteria</taxon>
        <taxon>Cellvibrionales</taxon>
        <taxon>Halieaceae</taxon>
        <taxon>Luminiphilus</taxon>
    </lineage>
</organism>
<dbReference type="InterPro" id="IPR049449">
    <property type="entry name" value="TesB_ACOT8-like_N"/>
</dbReference>
<dbReference type="eggNOG" id="COG2050">
    <property type="taxonomic scope" value="Bacteria"/>
</dbReference>
<dbReference type="Pfam" id="PF13622">
    <property type="entry name" value="4HBT_3"/>
    <property type="match status" value="1"/>
</dbReference>
<dbReference type="InterPro" id="IPR052389">
    <property type="entry name" value="Sec_Metab_Biosynth-Assoc"/>
</dbReference>
<dbReference type="PANTHER" id="PTHR38110">
    <property type="entry name" value="CHROMOSOME 23, WHOLE GENOME SHOTGUN SEQUENCE"/>
    <property type="match status" value="1"/>
</dbReference>